<dbReference type="Proteomes" id="UP000661607">
    <property type="component" value="Unassembled WGS sequence"/>
</dbReference>
<gene>
    <name evidence="1" type="ORF">H4W81_003544</name>
</gene>
<reference evidence="1 2" key="1">
    <citation type="submission" date="2020-10" db="EMBL/GenBank/DDBJ databases">
        <title>Sequencing the genomes of 1000 actinobacteria strains.</title>
        <authorList>
            <person name="Klenk H.-P."/>
        </authorList>
    </citation>
    <scope>NUCLEOTIDE SEQUENCE [LARGE SCALE GENOMIC DNA]</scope>
    <source>
        <strain evidence="1 2">DSM 43748</strain>
    </source>
</reference>
<evidence type="ECO:0008006" key="3">
    <source>
        <dbReference type="Google" id="ProtNLM"/>
    </source>
</evidence>
<dbReference type="RefSeq" id="WP_192775797.1">
    <property type="nucleotide sequence ID" value="NZ_BAAASY010000007.1"/>
</dbReference>
<dbReference type="EMBL" id="JADBEF010000001">
    <property type="protein sequence ID" value="MBE1560765.1"/>
    <property type="molecule type" value="Genomic_DNA"/>
</dbReference>
<organism evidence="1 2">
    <name type="scientific">Nonomuraea africana</name>
    <dbReference type="NCBI Taxonomy" id="46171"/>
    <lineage>
        <taxon>Bacteria</taxon>
        <taxon>Bacillati</taxon>
        <taxon>Actinomycetota</taxon>
        <taxon>Actinomycetes</taxon>
        <taxon>Streptosporangiales</taxon>
        <taxon>Streptosporangiaceae</taxon>
        <taxon>Nonomuraea</taxon>
    </lineage>
</organism>
<evidence type="ECO:0000313" key="1">
    <source>
        <dbReference type="EMBL" id="MBE1560765.1"/>
    </source>
</evidence>
<evidence type="ECO:0000313" key="2">
    <source>
        <dbReference type="Proteomes" id="UP000661607"/>
    </source>
</evidence>
<keyword evidence="2" id="KW-1185">Reference proteome</keyword>
<comment type="caution">
    <text evidence="1">The sequence shown here is derived from an EMBL/GenBank/DDBJ whole genome shotgun (WGS) entry which is preliminary data.</text>
</comment>
<protein>
    <recommendedName>
        <fullName evidence="3">ABM domain-containing protein</fullName>
    </recommendedName>
</protein>
<name>A0ABR9KFJ1_9ACTN</name>
<sequence length="95" mass="10508">MAILAHHQGAGWTEELYQATFERAVPDRENPPAGLIAHFGMPDGAGGWHVIDVWESEEVLRRFLREVVQPAAQGLDAPPFETTVYEVRNSLIPGS</sequence>
<accession>A0ABR9KFJ1</accession>
<proteinExistence type="predicted"/>